<evidence type="ECO:0000313" key="1">
    <source>
        <dbReference type="EMBL" id="KAJ1680049.1"/>
    </source>
</evidence>
<protein>
    <submittedName>
        <fullName evidence="1">Uncharacterized protein</fullName>
    </submittedName>
</protein>
<reference evidence="1" key="1">
    <citation type="submission" date="2022-06" db="EMBL/GenBank/DDBJ databases">
        <title>Phylogenomic reconstructions and comparative analyses of Kickxellomycotina fungi.</title>
        <authorList>
            <person name="Reynolds N.K."/>
            <person name="Stajich J.E."/>
            <person name="Barry K."/>
            <person name="Grigoriev I.V."/>
            <person name="Crous P."/>
            <person name="Smith M.E."/>
        </authorList>
    </citation>
    <scope>NUCLEOTIDE SEQUENCE</scope>
    <source>
        <strain evidence="1">RSA 2271</strain>
    </source>
</reference>
<evidence type="ECO:0000313" key="2">
    <source>
        <dbReference type="Proteomes" id="UP001145114"/>
    </source>
</evidence>
<gene>
    <name evidence="1" type="ORF">EV182_000788</name>
</gene>
<sequence length="137" mass="15792">MVQEFIAWLLDLKGLHFEELSPASTKKYFREYMEDYNTSTLPHEKYYDLQAWEAKEREAGGKGAKPLGVPSVGDGEMDLLRDQDAVRSSTTLSALTLSRDQLMDLRRVQQERVEAEKLRQLGFKAKDSMGVRYDTIR</sequence>
<accession>A0ACC1I1N6</accession>
<organism evidence="1 2">
    <name type="scientific">Spiromyces aspiralis</name>
    <dbReference type="NCBI Taxonomy" id="68401"/>
    <lineage>
        <taxon>Eukaryota</taxon>
        <taxon>Fungi</taxon>
        <taxon>Fungi incertae sedis</taxon>
        <taxon>Zoopagomycota</taxon>
        <taxon>Kickxellomycotina</taxon>
        <taxon>Kickxellomycetes</taxon>
        <taxon>Kickxellales</taxon>
        <taxon>Kickxellaceae</taxon>
        <taxon>Spiromyces</taxon>
    </lineage>
</organism>
<comment type="caution">
    <text evidence="1">The sequence shown here is derived from an EMBL/GenBank/DDBJ whole genome shotgun (WGS) entry which is preliminary data.</text>
</comment>
<dbReference type="Proteomes" id="UP001145114">
    <property type="component" value="Unassembled WGS sequence"/>
</dbReference>
<keyword evidence="2" id="KW-1185">Reference proteome</keyword>
<name>A0ACC1I1N6_9FUNG</name>
<dbReference type="EMBL" id="JAMZIH010000064">
    <property type="protein sequence ID" value="KAJ1680049.1"/>
    <property type="molecule type" value="Genomic_DNA"/>
</dbReference>
<proteinExistence type="predicted"/>